<name>A0A3B1BQL1_9ZZZZ</name>
<gene>
    <name evidence="2" type="ORF">MNBD_GAMMA26-1982</name>
</gene>
<evidence type="ECO:0000256" key="1">
    <source>
        <dbReference type="SAM" id="Phobius"/>
    </source>
</evidence>
<dbReference type="AlphaFoldDB" id="A0A3B1BQL1"/>
<keyword evidence="1" id="KW-0812">Transmembrane</keyword>
<evidence type="ECO:0008006" key="3">
    <source>
        <dbReference type="Google" id="ProtNLM"/>
    </source>
</evidence>
<organism evidence="2">
    <name type="scientific">hydrothermal vent metagenome</name>
    <dbReference type="NCBI Taxonomy" id="652676"/>
    <lineage>
        <taxon>unclassified sequences</taxon>
        <taxon>metagenomes</taxon>
        <taxon>ecological metagenomes</taxon>
    </lineage>
</organism>
<feature type="transmembrane region" description="Helical" evidence="1">
    <location>
        <begin position="46"/>
        <end position="64"/>
    </location>
</feature>
<evidence type="ECO:0000313" key="2">
    <source>
        <dbReference type="EMBL" id="VAX06947.1"/>
    </source>
</evidence>
<keyword evidence="1" id="KW-1133">Transmembrane helix</keyword>
<dbReference type="InterPro" id="IPR009883">
    <property type="entry name" value="YgfX"/>
</dbReference>
<dbReference type="Pfam" id="PF07254">
    <property type="entry name" value="Cpta_toxin"/>
    <property type="match status" value="1"/>
</dbReference>
<keyword evidence="1" id="KW-0472">Membrane</keyword>
<sequence>MLDIHSVPTLRIEPKASRQLLLFLSAAHFAALLIVLFMPFDLVIKFFVVILVVANLLRLVRLHVFRSSANAIRLVEWDADGEWSLLLANGESLAGQLSPSSYVQTWLVILNFSIGCFVTRSLILTPDTVDQALLRRLRVRLRVGCKQV</sequence>
<accession>A0A3B1BQL1</accession>
<dbReference type="EMBL" id="UOFX01000020">
    <property type="protein sequence ID" value="VAX06947.1"/>
    <property type="molecule type" value="Genomic_DNA"/>
</dbReference>
<proteinExistence type="predicted"/>
<reference evidence="2" key="1">
    <citation type="submission" date="2018-06" db="EMBL/GenBank/DDBJ databases">
        <authorList>
            <person name="Zhirakovskaya E."/>
        </authorList>
    </citation>
    <scope>NUCLEOTIDE SEQUENCE</scope>
</reference>
<protein>
    <recommendedName>
        <fullName evidence="3">Toxin CptA</fullName>
    </recommendedName>
</protein>
<feature type="transmembrane region" description="Helical" evidence="1">
    <location>
        <begin position="20"/>
        <end position="40"/>
    </location>
</feature>